<dbReference type="GO" id="GO:0050031">
    <property type="term" value="F:L-pipecolate oxidase activity"/>
    <property type="evidence" value="ECO:0007669"/>
    <property type="project" value="TreeGrafter"/>
</dbReference>
<keyword evidence="3" id="KW-0285">Flavoprotein</keyword>
<dbReference type="InterPro" id="IPR036188">
    <property type="entry name" value="FAD/NAD-bd_sf"/>
</dbReference>
<dbReference type="EMBL" id="KN832875">
    <property type="protein sequence ID" value="KIN02116.1"/>
    <property type="molecule type" value="Genomic_DNA"/>
</dbReference>
<keyword evidence="9" id="KW-1185">Reference proteome</keyword>
<evidence type="ECO:0000313" key="9">
    <source>
        <dbReference type="Proteomes" id="UP000054321"/>
    </source>
</evidence>
<reference evidence="9" key="2">
    <citation type="submission" date="2015-01" db="EMBL/GenBank/DDBJ databases">
        <title>Evolutionary Origins and Diversification of the Mycorrhizal Mutualists.</title>
        <authorList>
            <consortium name="DOE Joint Genome Institute"/>
            <consortium name="Mycorrhizal Genomics Consortium"/>
            <person name="Kohler A."/>
            <person name="Kuo A."/>
            <person name="Nagy L.G."/>
            <person name="Floudas D."/>
            <person name="Copeland A."/>
            <person name="Barry K.W."/>
            <person name="Cichocki N."/>
            <person name="Veneault-Fourrey C."/>
            <person name="LaButti K."/>
            <person name="Lindquist E.A."/>
            <person name="Lipzen A."/>
            <person name="Lundell T."/>
            <person name="Morin E."/>
            <person name="Murat C."/>
            <person name="Riley R."/>
            <person name="Ohm R."/>
            <person name="Sun H."/>
            <person name="Tunlid A."/>
            <person name="Henrissat B."/>
            <person name="Grigoriev I.V."/>
            <person name="Hibbett D.S."/>
            <person name="Martin F."/>
        </authorList>
    </citation>
    <scope>NUCLEOTIDE SEQUENCE [LARGE SCALE GENOMIC DNA]</scope>
    <source>
        <strain evidence="9">Zn</strain>
    </source>
</reference>
<reference evidence="8 9" key="1">
    <citation type="submission" date="2014-04" db="EMBL/GenBank/DDBJ databases">
        <authorList>
            <consortium name="DOE Joint Genome Institute"/>
            <person name="Kuo A."/>
            <person name="Martino E."/>
            <person name="Perotto S."/>
            <person name="Kohler A."/>
            <person name="Nagy L.G."/>
            <person name="Floudas D."/>
            <person name="Copeland A."/>
            <person name="Barry K.W."/>
            <person name="Cichocki N."/>
            <person name="Veneault-Fourrey C."/>
            <person name="LaButti K."/>
            <person name="Lindquist E.A."/>
            <person name="Lipzen A."/>
            <person name="Lundell T."/>
            <person name="Morin E."/>
            <person name="Murat C."/>
            <person name="Sun H."/>
            <person name="Tunlid A."/>
            <person name="Henrissat B."/>
            <person name="Grigoriev I.V."/>
            <person name="Hibbett D.S."/>
            <person name="Martin F."/>
            <person name="Nordberg H.P."/>
            <person name="Cantor M.N."/>
            <person name="Hua S.X."/>
        </authorList>
    </citation>
    <scope>NUCLEOTIDE SEQUENCE [LARGE SCALE GENOMIC DNA]</scope>
    <source>
        <strain evidence="8 9">Zn</strain>
    </source>
</reference>
<dbReference type="Proteomes" id="UP000054321">
    <property type="component" value="Unassembled WGS sequence"/>
</dbReference>
<dbReference type="HOGENOM" id="CLU_007884_0_1_1"/>
<evidence type="ECO:0000256" key="4">
    <source>
        <dbReference type="ARBA" id="ARBA00022827"/>
    </source>
</evidence>
<dbReference type="SUPFAM" id="SSF51905">
    <property type="entry name" value="FAD/NAD(P)-binding domain"/>
    <property type="match status" value="1"/>
</dbReference>
<dbReference type="InterPro" id="IPR006076">
    <property type="entry name" value="FAD-dep_OxRdtase"/>
</dbReference>
<feature type="domain" description="FAD dependent oxidoreductase" evidence="7">
    <location>
        <begin position="8"/>
        <end position="380"/>
    </location>
</feature>
<proteinExistence type="inferred from homology"/>
<keyword evidence="5" id="KW-0560">Oxidoreductase</keyword>
<dbReference type="Gene3D" id="3.30.9.10">
    <property type="entry name" value="D-Amino Acid Oxidase, subunit A, domain 2"/>
    <property type="match status" value="1"/>
</dbReference>
<gene>
    <name evidence="8" type="ORF">OIDMADRAFT_179406</name>
</gene>
<evidence type="ECO:0000256" key="6">
    <source>
        <dbReference type="SAM" id="MobiDB-lite"/>
    </source>
</evidence>
<dbReference type="Pfam" id="PF01266">
    <property type="entry name" value="DAO"/>
    <property type="match status" value="1"/>
</dbReference>
<sequence length="432" mass="46924">MPAPPSSILIIGSGVFGLSTAYSLSQNPLYANTTLTLVDRSPFPASDSSSIDSSRIIRADYSDPAYAALGASAQRVWRDTSPGALGEGRYSESGLVLVADPGRDGYVRDSLENVRGLLEGGAVRELKTRREIDAVVGTGGGSGQWGYVNWRSGWADAEAGMRWLRARVEKTGRVQFICAEVVSLVREGKRVVGARQRDGIIRRAGLVILAAGAWTGRLVDLRGRATATGQVLTYLDLTADEQGKLGKMPVLLNMSTGLFIIPPRDRVLKVARHAYGYSNPTKIQHPDGSGNVIEVSLPRTSIDDPSQWVPREGEEDCRAALREMIPSLGDRPFTKSRICWYSDTPRGDFLITYHPELDGLFLATGGSGHGYKFLPVIGDQIMNCIGGECPAEFKQKWAWPMETMENVVTEDGSRGGRPGLVLQEEARKGSRL</sequence>
<dbReference type="GO" id="GO:0004657">
    <property type="term" value="F:proline dehydrogenase activity"/>
    <property type="evidence" value="ECO:0007669"/>
    <property type="project" value="TreeGrafter"/>
</dbReference>
<dbReference type="InParanoid" id="A0A0C3H1V9"/>
<dbReference type="PANTHER" id="PTHR10961:SF46">
    <property type="entry name" value="PEROXISOMAL SARCOSINE OXIDASE"/>
    <property type="match status" value="1"/>
</dbReference>
<accession>A0A0C3H1V9</accession>
<dbReference type="Gene3D" id="3.50.50.60">
    <property type="entry name" value="FAD/NAD(P)-binding domain"/>
    <property type="match status" value="1"/>
</dbReference>
<dbReference type="InterPro" id="IPR045170">
    <property type="entry name" value="MTOX"/>
</dbReference>
<dbReference type="OrthoDB" id="2219495at2759"/>
<protein>
    <recommendedName>
        <fullName evidence="7">FAD dependent oxidoreductase domain-containing protein</fullName>
    </recommendedName>
</protein>
<dbReference type="PANTHER" id="PTHR10961">
    <property type="entry name" value="PEROXISOMAL SARCOSINE OXIDASE"/>
    <property type="match status" value="1"/>
</dbReference>
<evidence type="ECO:0000256" key="5">
    <source>
        <dbReference type="ARBA" id="ARBA00023002"/>
    </source>
</evidence>
<comment type="similarity">
    <text evidence="2">Belongs to the MSOX/MTOX family.</text>
</comment>
<feature type="region of interest" description="Disordered" evidence="6">
    <location>
        <begin position="409"/>
        <end position="432"/>
    </location>
</feature>
<dbReference type="GO" id="GO:0050660">
    <property type="term" value="F:flavin adenine dinucleotide binding"/>
    <property type="evidence" value="ECO:0007669"/>
    <property type="project" value="InterPro"/>
</dbReference>
<dbReference type="STRING" id="913774.A0A0C3H1V9"/>
<evidence type="ECO:0000256" key="1">
    <source>
        <dbReference type="ARBA" id="ARBA00001974"/>
    </source>
</evidence>
<dbReference type="SUPFAM" id="SSF54373">
    <property type="entry name" value="FAD-linked reductases, C-terminal domain"/>
    <property type="match status" value="1"/>
</dbReference>
<evidence type="ECO:0000256" key="3">
    <source>
        <dbReference type="ARBA" id="ARBA00022630"/>
    </source>
</evidence>
<dbReference type="GO" id="GO:0008115">
    <property type="term" value="F:sarcosine oxidase activity"/>
    <property type="evidence" value="ECO:0007669"/>
    <property type="project" value="TreeGrafter"/>
</dbReference>
<evidence type="ECO:0000313" key="8">
    <source>
        <dbReference type="EMBL" id="KIN02116.1"/>
    </source>
</evidence>
<keyword evidence="4" id="KW-0274">FAD</keyword>
<name>A0A0C3H1V9_OIDMZ</name>
<evidence type="ECO:0000259" key="7">
    <source>
        <dbReference type="Pfam" id="PF01266"/>
    </source>
</evidence>
<comment type="cofactor">
    <cofactor evidence="1">
        <name>FAD</name>
        <dbReference type="ChEBI" id="CHEBI:57692"/>
    </cofactor>
</comment>
<dbReference type="AlphaFoldDB" id="A0A0C3H1V9"/>
<organism evidence="8 9">
    <name type="scientific">Oidiodendron maius (strain Zn)</name>
    <dbReference type="NCBI Taxonomy" id="913774"/>
    <lineage>
        <taxon>Eukaryota</taxon>
        <taxon>Fungi</taxon>
        <taxon>Dikarya</taxon>
        <taxon>Ascomycota</taxon>
        <taxon>Pezizomycotina</taxon>
        <taxon>Leotiomycetes</taxon>
        <taxon>Leotiomycetes incertae sedis</taxon>
        <taxon>Myxotrichaceae</taxon>
        <taxon>Oidiodendron</taxon>
    </lineage>
</organism>
<evidence type="ECO:0000256" key="2">
    <source>
        <dbReference type="ARBA" id="ARBA00010989"/>
    </source>
</evidence>